<dbReference type="Pfam" id="PF06955">
    <property type="entry name" value="XET_C"/>
    <property type="match status" value="1"/>
</dbReference>
<dbReference type="InterPro" id="IPR016455">
    <property type="entry name" value="XTH"/>
</dbReference>
<dbReference type="GO" id="GO:0016762">
    <property type="term" value="F:xyloglucan:xyloglucosyl transferase activity"/>
    <property type="evidence" value="ECO:0007669"/>
    <property type="project" value="UniProtKB-EC"/>
</dbReference>
<sequence length="289" mass="33246">MIPIVCLPLLFALLVPSPCAANFHEDFEIIWGRDGRAKILDNGTLLTLSLDKTSGSGFQSKKEFFFGKINMDMKLIPGNSAGTVTAFYLSSQGEEHDEIDFEFLGNLSGEPYTIHTNVYSQGQGKREEQFHLWFDPTADFHTYSILWTPKRIIFYVDGVAIREFKNLEVLGVKYPRRQAMRLYSTLWNGDNWATMGGQVKTNWTQAPFTASYRNFSAKACTRYPGSPSLSTSCSKSSHAYKYHEWLHQHLDAANRGKMNWVRKHYMIYNYCNDINRFPQRVPLECNLPY</sequence>
<name>A0A7N0UCF5_KALFE</name>
<evidence type="ECO:0000256" key="8">
    <source>
        <dbReference type="RuleBase" id="RU361120"/>
    </source>
</evidence>
<comment type="similarity">
    <text evidence="8">Belongs to the glycosyl hydrolase 16 family.</text>
</comment>
<dbReference type="PROSITE" id="PS51762">
    <property type="entry name" value="GH16_2"/>
    <property type="match status" value="1"/>
</dbReference>
<keyword evidence="8" id="KW-0961">Cell wall biogenesis/degradation</keyword>
<comment type="PTM">
    <text evidence="8">Contains at least one intrachain disulfide bond essential for its enzymatic activity.</text>
</comment>
<feature type="signal peptide" evidence="8">
    <location>
        <begin position="1"/>
        <end position="21"/>
    </location>
</feature>
<dbReference type="Pfam" id="PF00722">
    <property type="entry name" value="Glyco_hydro_16"/>
    <property type="match status" value="1"/>
</dbReference>
<dbReference type="GO" id="GO:0010411">
    <property type="term" value="P:xyloglucan metabolic process"/>
    <property type="evidence" value="ECO:0007669"/>
    <property type="project" value="InterPro"/>
</dbReference>
<dbReference type="Gramene" id="Kaladp0060s0235.1.v1.1">
    <property type="protein sequence ID" value="Kaladp0060s0235.1.v1.1"/>
    <property type="gene ID" value="Kaladp0060s0235.v1.1"/>
</dbReference>
<keyword evidence="8" id="KW-0732">Signal</keyword>
<dbReference type="InterPro" id="IPR013320">
    <property type="entry name" value="ConA-like_dom_sf"/>
</dbReference>
<dbReference type="GO" id="GO:0042546">
    <property type="term" value="P:cell wall biogenesis"/>
    <property type="evidence" value="ECO:0007669"/>
    <property type="project" value="InterPro"/>
</dbReference>
<dbReference type="PIRSF" id="PIRSF005604">
    <property type="entry name" value="XET"/>
    <property type="match status" value="1"/>
</dbReference>
<dbReference type="InterPro" id="IPR044791">
    <property type="entry name" value="Beta-glucanase/XTH"/>
</dbReference>
<keyword evidence="8" id="KW-0052">Apoplast</keyword>
<feature type="glycosylation site" description="N-linked (GlcNAc...) asparagine" evidence="7">
    <location>
        <position position="106"/>
    </location>
</feature>
<protein>
    <recommendedName>
        <fullName evidence="8">Xyloglucan endotransglucosylase/hydrolase</fullName>
        <ecNumber evidence="8">2.4.1.207</ecNumber>
    </recommendedName>
</protein>
<keyword evidence="3" id="KW-1015">Disulfide bond</keyword>
<keyword evidence="4" id="KW-0325">Glycoprotein</keyword>
<comment type="function">
    <text evidence="8">Catalyzes xyloglucan endohydrolysis (XEH) and/or endotransglycosylation (XET). Cleaves and religates xyloglucan polymers, an essential constituent of the primary cell wall, and thereby participates in cell wall construction of growing tissues.</text>
</comment>
<dbReference type="SUPFAM" id="SSF49899">
    <property type="entry name" value="Concanavalin A-like lectins/glucanases"/>
    <property type="match status" value="1"/>
</dbReference>
<dbReference type="AlphaFoldDB" id="A0A7N0UCF5"/>
<evidence type="ECO:0000256" key="4">
    <source>
        <dbReference type="ARBA" id="ARBA00023180"/>
    </source>
</evidence>
<feature type="domain" description="GH16" evidence="9">
    <location>
        <begin position="1"/>
        <end position="212"/>
    </location>
</feature>
<feature type="active site" description="Proton donor" evidence="6">
    <location>
        <position position="102"/>
    </location>
</feature>
<evidence type="ECO:0000256" key="6">
    <source>
        <dbReference type="PIRSR" id="PIRSR005604-1"/>
    </source>
</evidence>
<keyword evidence="11" id="KW-1185">Reference proteome</keyword>
<evidence type="ECO:0000256" key="3">
    <source>
        <dbReference type="ARBA" id="ARBA00023157"/>
    </source>
</evidence>
<evidence type="ECO:0000256" key="2">
    <source>
        <dbReference type="ARBA" id="ARBA00022801"/>
    </source>
</evidence>
<dbReference type="PANTHER" id="PTHR31062">
    <property type="entry name" value="XYLOGLUCAN ENDOTRANSGLUCOSYLASE/HYDROLASE PROTEIN 8-RELATED"/>
    <property type="match status" value="1"/>
</dbReference>
<comment type="subcellular location">
    <subcellularLocation>
        <location evidence="8">Secreted</location>
        <location evidence="8">Cell wall</location>
    </subcellularLocation>
    <subcellularLocation>
        <location evidence="8">Secreted</location>
        <location evidence="8">Extracellular space</location>
        <location evidence="8">Apoplast</location>
    </subcellularLocation>
</comment>
<evidence type="ECO:0000256" key="1">
    <source>
        <dbReference type="ARBA" id="ARBA00022679"/>
    </source>
</evidence>
<evidence type="ECO:0000259" key="9">
    <source>
        <dbReference type="PROSITE" id="PS51762"/>
    </source>
</evidence>
<dbReference type="EC" id="2.4.1.207" evidence="8"/>
<organism evidence="10 11">
    <name type="scientific">Kalanchoe fedtschenkoi</name>
    <name type="common">Lavender scallops</name>
    <name type="synonym">South American air plant</name>
    <dbReference type="NCBI Taxonomy" id="63787"/>
    <lineage>
        <taxon>Eukaryota</taxon>
        <taxon>Viridiplantae</taxon>
        <taxon>Streptophyta</taxon>
        <taxon>Embryophyta</taxon>
        <taxon>Tracheophyta</taxon>
        <taxon>Spermatophyta</taxon>
        <taxon>Magnoliopsida</taxon>
        <taxon>eudicotyledons</taxon>
        <taxon>Gunneridae</taxon>
        <taxon>Pentapetalae</taxon>
        <taxon>Saxifragales</taxon>
        <taxon>Crassulaceae</taxon>
        <taxon>Kalanchoe</taxon>
    </lineage>
</organism>
<evidence type="ECO:0000256" key="7">
    <source>
        <dbReference type="PIRSR" id="PIRSR005604-2"/>
    </source>
</evidence>
<dbReference type="OMA" id="FETKLML"/>
<dbReference type="PROSITE" id="PS01034">
    <property type="entry name" value="GH16_1"/>
    <property type="match status" value="1"/>
</dbReference>
<dbReference type="InterPro" id="IPR008263">
    <property type="entry name" value="GH16_AS"/>
</dbReference>
<dbReference type="GO" id="GO:0048046">
    <property type="term" value="C:apoplast"/>
    <property type="evidence" value="ECO:0007669"/>
    <property type="project" value="UniProtKB-SubCell"/>
</dbReference>
<keyword evidence="2 8" id="KW-0378">Hydrolase</keyword>
<feature type="chain" id="PRO_5029936198" description="Xyloglucan endotransglucosylase/hydrolase" evidence="8">
    <location>
        <begin position="22"/>
        <end position="289"/>
    </location>
</feature>
<dbReference type="FunFam" id="2.60.120.200:FF:000025">
    <property type="entry name" value="Xyloglucan endotransglucosylase/hydrolase"/>
    <property type="match status" value="1"/>
</dbReference>
<dbReference type="InterPro" id="IPR010713">
    <property type="entry name" value="XET_C"/>
</dbReference>
<dbReference type="Gene3D" id="2.60.120.200">
    <property type="match status" value="1"/>
</dbReference>
<accession>A0A7N0UCF5</accession>
<dbReference type="GO" id="GO:0004553">
    <property type="term" value="F:hydrolase activity, hydrolyzing O-glycosyl compounds"/>
    <property type="evidence" value="ECO:0007669"/>
    <property type="project" value="InterPro"/>
</dbReference>
<proteinExistence type="inferred from homology"/>
<keyword evidence="8" id="KW-0964">Secreted</keyword>
<evidence type="ECO:0000313" key="11">
    <source>
        <dbReference type="Proteomes" id="UP000594263"/>
    </source>
</evidence>
<dbReference type="GO" id="GO:0071555">
    <property type="term" value="P:cell wall organization"/>
    <property type="evidence" value="ECO:0007669"/>
    <property type="project" value="UniProtKB-KW"/>
</dbReference>
<keyword evidence="1 8" id="KW-0808">Transferase</keyword>
<evidence type="ECO:0000256" key="5">
    <source>
        <dbReference type="ARBA" id="ARBA00023295"/>
    </source>
</evidence>
<dbReference type="Proteomes" id="UP000594263">
    <property type="component" value="Unplaced"/>
</dbReference>
<dbReference type="InterPro" id="IPR000757">
    <property type="entry name" value="Beta-glucanase-like"/>
</dbReference>
<evidence type="ECO:0000313" key="10">
    <source>
        <dbReference type="EnsemblPlants" id="Kaladp0060s0235.1.v1.1"/>
    </source>
</evidence>
<keyword evidence="8" id="KW-0134">Cell wall</keyword>
<dbReference type="CDD" id="cd02176">
    <property type="entry name" value="GH16_XET"/>
    <property type="match status" value="1"/>
</dbReference>
<keyword evidence="5 8" id="KW-0326">Glycosidase</keyword>
<dbReference type="EnsemblPlants" id="Kaladp0060s0235.1.v1.1">
    <property type="protein sequence ID" value="Kaladp0060s0235.1.v1.1"/>
    <property type="gene ID" value="Kaladp0060s0235.v1.1"/>
</dbReference>
<feature type="active site" description="Nucleophile" evidence="6">
    <location>
        <position position="98"/>
    </location>
</feature>
<reference evidence="10" key="1">
    <citation type="submission" date="2021-01" db="UniProtKB">
        <authorList>
            <consortium name="EnsemblPlants"/>
        </authorList>
    </citation>
    <scope>IDENTIFICATION</scope>
</reference>